<accession>A0AAD5DG10</accession>
<dbReference type="InterPro" id="IPR014001">
    <property type="entry name" value="Helicase_ATP-bd"/>
</dbReference>
<dbReference type="FunFam" id="3.40.50.300:FF:000296">
    <property type="entry name" value="ATP-dependent DNA helicase RecQ"/>
    <property type="match status" value="1"/>
</dbReference>
<dbReference type="GO" id="GO:0000724">
    <property type="term" value="P:double-strand break repair via homologous recombination"/>
    <property type="evidence" value="ECO:0007669"/>
    <property type="project" value="TreeGrafter"/>
</dbReference>
<gene>
    <name evidence="15" type="ORF">COHA_010035</name>
</gene>
<dbReference type="NCBIfam" id="TIGR00614">
    <property type="entry name" value="recQ_fam"/>
    <property type="match status" value="1"/>
</dbReference>
<dbReference type="GO" id="GO:0003677">
    <property type="term" value="F:DNA binding"/>
    <property type="evidence" value="ECO:0007669"/>
    <property type="project" value="UniProtKB-KW"/>
</dbReference>
<keyword evidence="6 11" id="KW-0067">ATP-binding</keyword>
<organism evidence="15 16">
    <name type="scientific">Chlorella ohadii</name>
    <dbReference type="NCBI Taxonomy" id="2649997"/>
    <lineage>
        <taxon>Eukaryota</taxon>
        <taxon>Viridiplantae</taxon>
        <taxon>Chlorophyta</taxon>
        <taxon>core chlorophytes</taxon>
        <taxon>Trebouxiophyceae</taxon>
        <taxon>Chlorellales</taxon>
        <taxon>Chlorellaceae</taxon>
        <taxon>Chlorella clade</taxon>
        <taxon>Chlorella</taxon>
    </lineage>
</organism>
<feature type="region of interest" description="Disordered" evidence="12">
    <location>
        <begin position="749"/>
        <end position="769"/>
    </location>
</feature>
<dbReference type="Gene3D" id="3.40.50.300">
    <property type="entry name" value="P-loop containing nucleotide triphosphate hydrolases"/>
    <property type="match status" value="2"/>
</dbReference>
<name>A0AAD5DG10_9CHLO</name>
<evidence type="ECO:0000256" key="11">
    <source>
        <dbReference type="RuleBase" id="RU364117"/>
    </source>
</evidence>
<feature type="compositionally biased region" description="Acidic residues" evidence="12">
    <location>
        <begin position="115"/>
        <end position="134"/>
    </location>
</feature>
<keyword evidence="4 11" id="KW-0378">Hydrolase</keyword>
<dbReference type="InterPro" id="IPR001650">
    <property type="entry name" value="Helicase_C-like"/>
</dbReference>
<dbReference type="GO" id="GO:0005737">
    <property type="term" value="C:cytoplasm"/>
    <property type="evidence" value="ECO:0007669"/>
    <property type="project" value="TreeGrafter"/>
</dbReference>
<proteinExistence type="inferred from homology"/>
<evidence type="ECO:0000256" key="12">
    <source>
        <dbReference type="SAM" id="MobiDB-lite"/>
    </source>
</evidence>
<comment type="subcellular location">
    <subcellularLocation>
        <location evidence="1 11">Nucleus</location>
    </subcellularLocation>
</comment>
<dbReference type="CDD" id="cd18794">
    <property type="entry name" value="SF2_C_RecQ"/>
    <property type="match status" value="1"/>
</dbReference>
<sequence>MRDLLSVVLNDFGYGDLIGKEDAQDALDRYCEERGLQRRAIASATDNATVSDFLDWLLPKLNGFGGAGGGGAAADGDAAAAADGGGYASPDYSYSGSDGEDGEDVESGRAAMAGSEDEAEAASGSEDDEMADAGDSDVEIRRIDSFVQRVPRGQASAQALAGPAAAEGRQQAGAMAMRPASAEEQQLDMLDYANRMVFGNPSFRSRQRDIVEAALSGRNCFVLMPTGGGKSLTYQLPAVLSRGITVVVTPLLSLMQDQVQALNGLACGGVPTTYLSSQQTETEARAVHMELSKPRPSIKLLYVTPEQLVKGERLKRELGTLHSRGLLARIVIDEAHCVSAWGHDFRPDYKLVGVVAAEHFPGVPLMALTATATHKASPTLVRQDIVTTLRMRAPAQFTVSFFRPNLLFRVIQKDYSRHEESGLEGYLHDMLTYIQNHPEGSGIVYCLSRDNTETVAATIRQFTDISAAHYHAGMTPKQRMQVQNDWRTGAVKVVVATIAFGMGVDKADVRYVIHFTLSKSMEGYYQEAGRAGRDGRPSECILYYAKRDVPHILNVIRMGKKSKAAFQREVELVDQMRAYCEDDQRCRHAQVIQYFGEAWQQGRCSTHCDVCRGEVAPPPPEQQRQRQRRERQRSGGSGGGSGSGRGGGKAGAAAAPVGFQSAAAVLQQQGGGGQQAAAGPAGSSRALKLQQAAVASDGWRFKKSGNEKENATAAAKPAGFVTAAQLEKQQRQQQSKAAVAGGGIQCGGSKQCGGKAVGQSGTIDAFFRK</sequence>
<evidence type="ECO:0000256" key="10">
    <source>
        <dbReference type="ARBA" id="ARBA00034617"/>
    </source>
</evidence>
<dbReference type="SMART" id="SM00490">
    <property type="entry name" value="HELICc"/>
    <property type="match status" value="1"/>
</dbReference>
<evidence type="ECO:0000313" key="15">
    <source>
        <dbReference type="EMBL" id="KAI7836066.1"/>
    </source>
</evidence>
<dbReference type="SMART" id="SM00487">
    <property type="entry name" value="DEXDc"/>
    <property type="match status" value="1"/>
</dbReference>
<evidence type="ECO:0000256" key="3">
    <source>
        <dbReference type="ARBA" id="ARBA00022741"/>
    </source>
</evidence>
<feature type="domain" description="Helicase ATP-binding" evidence="13">
    <location>
        <begin position="211"/>
        <end position="390"/>
    </location>
</feature>
<keyword evidence="8" id="KW-0413">Isomerase</keyword>
<keyword evidence="9 11" id="KW-0539">Nucleus</keyword>
<evidence type="ECO:0000256" key="2">
    <source>
        <dbReference type="ARBA" id="ARBA00005446"/>
    </source>
</evidence>
<dbReference type="InterPro" id="IPR011545">
    <property type="entry name" value="DEAD/DEAH_box_helicase_dom"/>
</dbReference>
<feature type="region of interest" description="Disordered" evidence="12">
    <location>
        <begin position="615"/>
        <end position="654"/>
    </location>
</feature>
<reference evidence="15" key="1">
    <citation type="submission" date="2020-11" db="EMBL/GenBank/DDBJ databases">
        <title>Chlorella ohadii genome sequencing and assembly.</title>
        <authorList>
            <person name="Murik O."/>
            <person name="Treves H."/>
            <person name="Kedem I."/>
            <person name="Shotland Y."/>
            <person name="Kaplan A."/>
        </authorList>
    </citation>
    <scope>NUCLEOTIDE SEQUENCE</scope>
    <source>
        <strain evidence="15">1</strain>
    </source>
</reference>
<dbReference type="Pfam" id="PF00270">
    <property type="entry name" value="DEAD"/>
    <property type="match status" value="1"/>
</dbReference>
<dbReference type="EMBL" id="JADXDR010000206">
    <property type="protein sequence ID" value="KAI7836066.1"/>
    <property type="molecule type" value="Genomic_DNA"/>
</dbReference>
<evidence type="ECO:0000256" key="8">
    <source>
        <dbReference type="ARBA" id="ARBA00023235"/>
    </source>
</evidence>
<dbReference type="SUPFAM" id="SSF52540">
    <property type="entry name" value="P-loop containing nucleoside triphosphate hydrolases"/>
    <property type="match status" value="1"/>
</dbReference>
<evidence type="ECO:0000256" key="7">
    <source>
        <dbReference type="ARBA" id="ARBA00023125"/>
    </source>
</evidence>
<evidence type="ECO:0000259" key="13">
    <source>
        <dbReference type="PROSITE" id="PS51192"/>
    </source>
</evidence>
<evidence type="ECO:0000313" key="16">
    <source>
        <dbReference type="Proteomes" id="UP001205105"/>
    </source>
</evidence>
<dbReference type="InterPro" id="IPR002464">
    <property type="entry name" value="DNA/RNA_helicase_DEAH_CS"/>
</dbReference>
<dbReference type="GO" id="GO:0005524">
    <property type="term" value="F:ATP binding"/>
    <property type="evidence" value="ECO:0007669"/>
    <property type="project" value="UniProtKB-KW"/>
</dbReference>
<dbReference type="GO" id="GO:0009378">
    <property type="term" value="F:four-way junction helicase activity"/>
    <property type="evidence" value="ECO:0007669"/>
    <property type="project" value="TreeGrafter"/>
</dbReference>
<dbReference type="PANTHER" id="PTHR13710:SF153">
    <property type="entry name" value="RECQ-LIKE DNA HELICASE BLM"/>
    <property type="match status" value="1"/>
</dbReference>
<comment type="caution">
    <text evidence="15">The sequence shown here is derived from an EMBL/GenBank/DDBJ whole genome shotgun (WGS) entry which is preliminary data.</text>
</comment>
<keyword evidence="5 11" id="KW-0347">Helicase</keyword>
<feature type="region of interest" description="Disordered" evidence="12">
    <location>
        <begin position="91"/>
        <end position="134"/>
    </location>
</feature>
<dbReference type="InterPro" id="IPR032284">
    <property type="entry name" value="RecQ_Zn-bd"/>
</dbReference>
<dbReference type="EC" id="5.6.2.4" evidence="11"/>
<evidence type="ECO:0000256" key="1">
    <source>
        <dbReference type="ARBA" id="ARBA00004123"/>
    </source>
</evidence>
<protein>
    <recommendedName>
        <fullName evidence="11">ATP-dependent DNA helicase</fullName>
        <ecNumber evidence="11">5.6.2.4</ecNumber>
    </recommendedName>
</protein>
<dbReference type="PANTHER" id="PTHR13710">
    <property type="entry name" value="DNA HELICASE RECQ FAMILY MEMBER"/>
    <property type="match status" value="1"/>
</dbReference>
<keyword evidence="3 11" id="KW-0547">Nucleotide-binding</keyword>
<dbReference type="GO" id="GO:0016787">
    <property type="term" value="F:hydrolase activity"/>
    <property type="evidence" value="ECO:0007669"/>
    <property type="project" value="UniProtKB-KW"/>
</dbReference>
<dbReference type="Pfam" id="PF00271">
    <property type="entry name" value="Helicase_C"/>
    <property type="match status" value="1"/>
</dbReference>
<evidence type="ECO:0000259" key="14">
    <source>
        <dbReference type="PROSITE" id="PS51194"/>
    </source>
</evidence>
<comment type="catalytic activity">
    <reaction evidence="11">
        <text>ATP + H2O = ADP + phosphate + H(+)</text>
        <dbReference type="Rhea" id="RHEA:13065"/>
        <dbReference type="ChEBI" id="CHEBI:15377"/>
        <dbReference type="ChEBI" id="CHEBI:15378"/>
        <dbReference type="ChEBI" id="CHEBI:30616"/>
        <dbReference type="ChEBI" id="CHEBI:43474"/>
        <dbReference type="ChEBI" id="CHEBI:456216"/>
    </reaction>
</comment>
<keyword evidence="7" id="KW-0238">DNA-binding</keyword>
<evidence type="ECO:0000256" key="9">
    <source>
        <dbReference type="ARBA" id="ARBA00023242"/>
    </source>
</evidence>
<feature type="domain" description="Helicase C-terminal" evidence="14">
    <location>
        <begin position="426"/>
        <end position="574"/>
    </location>
</feature>
<dbReference type="GO" id="GO:0005634">
    <property type="term" value="C:nucleus"/>
    <property type="evidence" value="ECO:0007669"/>
    <property type="project" value="UniProtKB-SubCell"/>
</dbReference>
<feature type="compositionally biased region" description="Gly residues" evidence="12">
    <location>
        <begin position="635"/>
        <end position="650"/>
    </location>
</feature>
<dbReference type="AlphaFoldDB" id="A0AAD5DG10"/>
<evidence type="ECO:0000256" key="5">
    <source>
        <dbReference type="ARBA" id="ARBA00022806"/>
    </source>
</evidence>
<dbReference type="PROSITE" id="PS00690">
    <property type="entry name" value="DEAH_ATP_HELICASE"/>
    <property type="match status" value="1"/>
</dbReference>
<dbReference type="Proteomes" id="UP001205105">
    <property type="component" value="Unassembled WGS sequence"/>
</dbReference>
<dbReference type="InterPro" id="IPR004589">
    <property type="entry name" value="DNA_helicase_ATP-dep_RecQ"/>
</dbReference>
<dbReference type="GO" id="GO:0043138">
    <property type="term" value="F:3'-5' DNA helicase activity"/>
    <property type="evidence" value="ECO:0007669"/>
    <property type="project" value="UniProtKB-EC"/>
</dbReference>
<evidence type="ECO:0000256" key="4">
    <source>
        <dbReference type="ARBA" id="ARBA00022801"/>
    </source>
</evidence>
<evidence type="ECO:0000256" key="6">
    <source>
        <dbReference type="ARBA" id="ARBA00022840"/>
    </source>
</evidence>
<comment type="catalytic activity">
    <reaction evidence="10 11">
        <text>Couples ATP hydrolysis with the unwinding of duplex DNA by translocating in the 3'-5' direction.</text>
        <dbReference type="EC" id="5.6.2.4"/>
    </reaction>
</comment>
<dbReference type="InterPro" id="IPR027417">
    <property type="entry name" value="P-loop_NTPase"/>
</dbReference>
<dbReference type="PROSITE" id="PS51192">
    <property type="entry name" value="HELICASE_ATP_BIND_1"/>
    <property type="match status" value="1"/>
</dbReference>
<dbReference type="CDD" id="cd17920">
    <property type="entry name" value="DEXHc_RecQ"/>
    <property type="match status" value="1"/>
</dbReference>
<dbReference type="GO" id="GO:0005694">
    <property type="term" value="C:chromosome"/>
    <property type="evidence" value="ECO:0007669"/>
    <property type="project" value="TreeGrafter"/>
</dbReference>
<dbReference type="PROSITE" id="PS51194">
    <property type="entry name" value="HELICASE_CTER"/>
    <property type="match status" value="1"/>
</dbReference>
<dbReference type="Pfam" id="PF16124">
    <property type="entry name" value="RecQ_Zn_bind"/>
    <property type="match status" value="1"/>
</dbReference>
<keyword evidence="16" id="KW-1185">Reference proteome</keyword>
<comment type="similarity">
    <text evidence="2 11">Belongs to the helicase family. RecQ subfamily.</text>
</comment>
<dbReference type="FunFam" id="3.40.50.300:FF:001975">
    <property type="entry name" value="ATP-dependent DNA helicase"/>
    <property type="match status" value="1"/>
</dbReference>